<dbReference type="RefSeq" id="WP_341603662.1">
    <property type="nucleotide sequence ID" value="NZ_JBAKAW010000017.1"/>
</dbReference>
<dbReference type="PANTHER" id="PTHR11102:SF147">
    <property type="entry name" value="SEL1L ADAPTOR SUBUNIT OF ERAD E3 UBIQUITIN LIGASE"/>
    <property type="match status" value="1"/>
</dbReference>
<dbReference type="Proteomes" id="UP001371391">
    <property type="component" value="Unassembled WGS sequence"/>
</dbReference>
<name>A0ABU9H4F7_9GAMM</name>
<organism evidence="2 3">
    <name type="scientific">Pseudoalteromonas issachenkonii</name>
    <dbReference type="NCBI Taxonomy" id="152297"/>
    <lineage>
        <taxon>Bacteria</taxon>
        <taxon>Pseudomonadati</taxon>
        <taxon>Pseudomonadota</taxon>
        <taxon>Gammaproteobacteria</taxon>
        <taxon>Alteromonadales</taxon>
        <taxon>Pseudoalteromonadaceae</taxon>
        <taxon>Pseudoalteromonas</taxon>
    </lineage>
</organism>
<proteinExistence type="predicted"/>
<dbReference type="Gene3D" id="1.25.40.10">
    <property type="entry name" value="Tetratricopeptide repeat domain"/>
    <property type="match status" value="1"/>
</dbReference>
<sequence>MKKLPLAIVLGLASSIASLELQADTDKSLYATVSTEEQRNVDIQLSKAKQGDAEAMARVGRLYAKSSGREYPQDFDKARYWLDKAIKQGNTNAFYYYAKLYEKGTFGKKDPVKAFEYYQQGAEAGNMTAMYFVYEGYRDGKGVAADQEKAQHVLDECAEKGGSLCSDLKRVLGNLNKNK</sequence>
<dbReference type="InterPro" id="IPR011990">
    <property type="entry name" value="TPR-like_helical_dom_sf"/>
</dbReference>
<evidence type="ECO:0000313" key="3">
    <source>
        <dbReference type="Proteomes" id="UP001371391"/>
    </source>
</evidence>
<accession>A0ABU9H4F7</accession>
<gene>
    <name evidence="2" type="ORF">V6257_17290</name>
</gene>
<dbReference type="InterPro" id="IPR050767">
    <property type="entry name" value="Sel1_AlgK"/>
</dbReference>
<feature type="chain" id="PRO_5046081372" evidence="1">
    <location>
        <begin position="24"/>
        <end position="179"/>
    </location>
</feature>
<dbReference type="EMBL" id="JBAKAW010000017">
    <property type="protein sequence ID" value="MEL0656779.1"/>
    <property type="molecule type" value="Genomic_DNA"/>
</dbReference>
<evidence type="ECO:0000313" key="2">
    <source>
        <dbReference type="EMBL" id="MEL0656779.1"/>
    </source>
</evidence>
<keyword evidence="1" id="KW-0732">Signal</keyword>
<comment type="caution">
    <text evidence="2">The sequence shown here is derived from an EMBL/GenBank/DDBJ whole genome shotgun (WGS) entry which is preliminary data.</text>
</comment>
<dbReference type="SMART" id="SM00671">
    <property type="entry name" value="SEL1"/>
    <property type="match status" value="3"/>
</dbReference>
<dbReference type="SUPFAM" id="SSF81901">
    <property type="entry name" value="HCP-like"/>
    <property type="match status" value="1"/>
</dbReference>
<dbReference type="PANTHER" id="PTHR11102">
    <property type="entry name" value="SEL-1-LIKE PROTEIN"/>
    <property type="match status" value="1"/>
</dbReference>
<protein>
    <submittedName>
        <fullName evidence="2">Tetratricopeptide repeat protein</fullName>
    </submittedName>
</protein>
<keyword evidence="3" id="KW-1185">Reference proteome</keyword>
<reference evidence="2 3" key="1">
    <citation type="submission" date="2024-02" db="EMBL/GenBank/DDBJ databases">
        <title>Bacteria isolated from the canopy kelp, Nereocystis luetkeana.</title>
        <authorList>
            <person name="Pfister C.A."/>
            <person name="Younker I.T."/>
            <person name="Light S.H."/>
        </authorList>
    </citation>
    <scope>NUCLEOTIDE SEQUENCE [LARGE SCALE GENOMIC DNA]</scope>
    <source>
        <strain evidence="2 3">TI.1.03</strain>
    </source>
</reference>
<evidence type="ECO:0000256" key="1">
    <source>
        <dbReference type="SAM" id="SignalP"/>
    </source>
</evidence>
<dbReference type="InterPro" id="IPR006597">
    <property type="entry name" value="Sel1-like"/>
</dbReference>
<feature type="signal peptide" evidence="1">
    <location>
        <begin position="1"/>
        <end position="23"/>
    </location>
</feature>
<dbReference type="Pfam" id="PF08238">
    <property type="entry name" value="Sel1"/>
    <property type="match status" value="3"/>
</dbReference>